<proteinExistence type="predicted"/>
<dbReference type="EMBL" id="JACGDE010000023">
    <property type="protein sequence ID" value="MBA6067946.1"/>
    <property type="molecule type" value="Genomic_DNA"/>
</dbReference>
<dbReference type="Pfam" id="PF22106">
    <property type="entry name" value="NGO1945_C"/>
    <property type="match status" value="1"/>
</dbReference>
<evidence type="ECO:0000313" key="5">
    <source>
        <dbReference type="Proteomes" id="UP000541770"/>
    </source>
</evidence>
<dbReference type="Gene3D" id="3.90.930.50">
    <property type="match status" value="1"/>
</dbReference>
<gene>
    <name evidence="4" type="ORF">H4C75_24740</name>
</gene>
<dbReference type="RefSeq" id="WP_182324722.1">
    <property type="nucleotide sequence ID" value="NZ_BQIT01000018.1"/>
</dbReference>
<comment type="caution">
    <text evidence="4">The sequence shown here is derived from an EMBL/GenBank/DDBJ whole genome shotgun (WGS) entry which is preliminary data.</text>
</comment>
<feature type="compositionally biased region" description="Pro residues" evidence="1">
    <location>
        <begin position="248"/>
        <end position="257"/>
    </location>
</feature>
<dbReference type="InterPro" id="IPR054098">
    <property type="entry name" value="NGO1945-like_C"/>
</dbReference>
<reference evidence="4 5" key="1">
    <citation type="submission" date="2020-07" db="EMBL/GenBank/DDBJ databases">
        <title>Diversity of carbapenemase encoding genes among Pseudomonas putida group clinical isolates in a tertiary Brazilian hospital.</title>
        <authorList>
            <person name="Alberto-Lei F."/>
            <person name="Nodari C.S."/>
            <person name="Streling A.P."/>
            <person name="Paulino J.T."/>
            <person name="Bessa-Neto F.O."/>
            <person name="Cayo R."/>
            <person name="Gales A.C."/>
        </authorList>
    </citation>
    <scope>NUCLEOTIDE SEQUENCE [LARGE SCALE GENOMIC DNA]</scope>
    <source>
        <strain evidence="4 5">14802</strain>
    </source>
</reference>
<protein>
    <submittedName>
        <fullName evidence="4">Putative DNA-binding domain-containing protein</fullName>
    </submittedName>
</protein>
<dbReference type="InterPro" id="IPR018640">
    <property type="entry name" value="DUF2063"/>
</dbReference>
<dbReference type="AlphaFoldDB" id="A0A7W2JZI3"/>
<dbReference type="InterPro" id="IPR044922">
    <property type="entry name" value="DUF2063_N_sf"/>
</dbReference>
<name>A0A7W2JZI3_9PSED</name>
<feature type="domain" description="Putative DNA-binding" evidence="2">
    <location>
        <begin position="8"/>
        <end position="93"/>
    </location>
</feature>
<organism evidence="4 5">
    <name type="scientific">Pseudomonas mosselii</name>
    <dbReference type="NCBI Taxonomy" id="78327"/>
    <lineage>
        <taxon>Bacteria</taxon>
        <taxon>Pseudomonadati</taxon>
        <taxon>Pseudomonadota</taxon>
        <taxon>Gammaproteobacteria</taxon>
        <taxon>Pseudomonadales</taxon>
        <taxon>Pseudomonadaceae</taxon>
        <taxon>Pseudomonas</taxon>
    </lineage>
</organism>
<feature type="domain" description="NGO1945-like C-terminal" evidence="3">
    <location>
        <begin position="142"/>
        <end position="217"/>
    </location>
</feature>
<feature type="region of interest" description="Disordered" evidence="1">
    <location>
        <begin position="234"/>
        <end position="266"/>
    </location>
</feature>
<dbReference type="Pfam" id="PF09836">
    <property type="entry name" value="DUF2063"/>
    <property type="match status" value="1"/>
</dbReference>
<evidence type="ECO:0000256" key="1">
    <source>
        <dbReference type="SAM" id="MobiDB-lite"/>
    </source>
</evidence>
<keyword evidence="4" id="KW-0238">DNA-binding</keyword>
<dbReference type="Gene3D" id="1.10.150.690">
    <property type="entry name" value="DUF2063"/>
    <property type="match status" value="1"/>
</dbReference>
<sequence length="266" mass="29914">MAETLRTQQFTLARHLRDPAANPPPPGIEARRLKVYRELFHGAIEGLLAGSFPVLRRTLGDQRWHARVRDFYALYRSQTPLFTEVAEAFIDYLQGIEPDAPWQLELAHYEWIEAQLYLSDAEDPPHDPDGDLLDGEPLLSCVARVLAYRWPVERIGPEYQPGEAPAQPTLLLVYRDADLQVRFARLAPLAWQLLVGLPGSGRERLRALGEQHQQAGLELLRQLRGQGIIVGTRRGNRGAVRPLESVDRPPPAPSPDPRPADRSTPS</sequence>
<evidence type="ECO:0000259" key="3">
    <source>
        <dbReference type="Pfam" id="PF22106"/>
    </source>
</evidence>
<dbReference type="Proteomes" id="UP000541770">
    <property type="component" value="Unassembled WGS sequence"/>
</dbReference>
<evidence type="ECO:0000259" key="2">
    <source>
        <dbReference type="Pfam" id="PF09836"/>
    </source>
</evidence>
<dbReference type="GO" id="GO:0003677">
    <property type="term" value="F:DNA binding"/>
    <property type="evidence" value="ECO:0007669"/>
    <property type="project" value="UniProtKB-KW"/>
</dbReference>
<accession>A0A7W2JZI3</accession>
<evidence type="ECO:0000313" key="4">
    <source>
        <dbReference type="EMBL" id="MBA6067946.1"/>
    </source>
</evidence>